<evidence type="ECO:0000313" key="1">
    <source>
        <dbReference type="EMBL" id="KAJ8943537.1"/>
    </source>
</evidence>
<accession>A0AAV8XZ23</accession>
<evidence type="ECO:0000313" key="2">
    <source>
        <dbReference type="Proteomes" id="UP001162162"/>
    </source>
</evidence>
<organism evidence="1 2">
    <name type="scientific">Aromia moschata</name>
    <dbReference type="NCBI Taxonomy" id="1265417"/>
    <lineage>
        <taxon>Eukaryota</taxon>
        <taxon>Metazoa</taxon>
        <taxon>Ecdysozoa</taxon>
        <taxon>Arthropoda</taxon>
        <taxon>Hexapoda</taxon>
        <taxon>Insecta</taxon>
        <taxon>Pterygota</taxon>
        <taxon>Neoptera</taxon>
        <taxon>Endopterygota</taxon>
        <taxon>Coleoptera</taxon>
        <taxon>Polyphaga</taxon>
        <taxon>Cucujiformia</taxon>
        <taxon>Chrysomeloidea</taxon>
        <taxon>Cerambycidae</taxon>
        <taxon>Cerambycinae</taxon>
        <taxon>Callichromatini</taxon>
        <taxon>Aromia</taxon>
    </lineage>
</organism>
<reference evidence="1" key="1">
    <citation type="journal article" date="2023" name="Insect Mol. Biol.">
        <title>Genome sequencing provides insights into the evolution of gene families encoding plant cell wall-degrading enzymes in longhorned beetles.</title>
        <authorList>
            <person name="Shin N.R."/>
            <person name="Okamura Y."/>
            <person name="Kirsch R."/>
            <person name="Pauchet Y."/>
        </authorList>
    </citation>
    <scope>NUCLEOTIDE SEQUENCE</scope>
    <source>
        <strain evidence="1">AMC_N1</strain>
    </source>
</reference>
<sequence>MLSYSIFKTVIKESKPFVRYKNPPGHWSVVRKKVQPVDKALDHFDDFYQQVFRKKWLSIRKALLGKQKYVAVINNYGDSEKSMTKLEASGGVKYENSV</sequence>
<dbReference type="Proteomes" id="UP001162162">
    <property type="component" value="Unassembled WGS sequence"/>
</dbReference>
<dbReference type="EMBL" id="JAPWTK010000286">
    <property type="protein sequence ID" value="KAJ8943537.1"/>
    <property type="molecule type" value="Genomic_DNA"/>
</dbReference>
<dbReference type="Gene3D" id="6.20.240.40">
    <property type="match status" value="1"/>
</dbReference>
<protein>
    <submittedName>
        <fullName evidence="1">Uncharacterized protein</fullName>
    </submittedName>
</protein>
<proteinExistence type="predicted"/>
<name>A0AAV8XZ23_9CUCU</name>
<gene>
    <name evidence="1" type="ORF">NQ318_023048</name>
</gene>
<dbReference type="AlphaFoldDB" id="A0AAV8XZ23"/>
<keyword evidence="2" id="KW-1185">Reference proteome</keyword>
<comment type="caution">
    <text evidence="1">The sequence shown here is derived from an EMBL/GenBank/DDBJ whole genome shotgun (WGS) entry which is preliminary data.</text>
</comment>